<dbReference type="VEuPathDB" id="VectorBase:ADIR003703"/>
<dbReference type="STRING" id="7168.A0A182N7S9"/>
<dbReference type="PANTHER" id="PTHR10174:SF166">
    <property type="entry name" value="LD40136P"/>
    <property type="match status" value="1"/>
</dbReference>
<feature type="domain" description="CRAL-TRIO" evidence="1">
    <location>
        <begin position="111"/>
        <end position="270"/>
    </location>
</feature>
<accession>A0A182N7S9</accession>
<dbReference type="InterPro" id="IPR036865">
    <property type="entry name" value="CRAL-TRIO_dom_sf"/>
</dbReference>
<dbReference type="Gene3D" id="1.10.8.20">
    <property type="entry name" value="N-terminal domain of phosphatidylinositol transfer protein sec14p"/>
    <property type="match status" value="1"/>
</dbReference>
<dbReference type="SUPFAM" id="SSF46938">
    <property type="entry name" value="CRAL/TRIO N-terminal domain"/>
    <property type="match status" value="1"/>
</dbReference>
<reference evidence="2" key="2">
    <citation type="submission" date="2020-05" db="UniProtKB">
        <authorList>
            <consortium name="EnsemblMetazoa"/>
        </authorList>
    </citation>
    <scope>IDENTIFICATION</scope>
    <source>
        <strain evidence="2">WRAIR2</strain>
    </source>
</reference>
<dbReference type="InterPro" id="IPR036273">
    <property type="entry name" value="CRAL/TRIO_N_dom_sf"/>
</dbReference>
<keyword evidence="3" id="KW-1185">Reference proteome</keyword>
<dbReference type="GO" id="GO:1902936">
    <property type="term" value="F:phosphatidylinositol bisphosphate binding"/>
    <property type="evidence" value="ECO:0007669"/>
    <property type="project" value="TreeGrafter"/>
</dbReference>
<dbReference type="PRINTS" id="PR00180">
    <property type="entry name" value="CRETINALDHBP"/>
</dbReference>
<dbReference type="Pfam" id="PF00650">
    <property type="entry name" value="CRAL_TRIO"/>
    <property type="match status" value="1"/>
</dbReference>
<evidence type="ECO:0000313" key="3">
    <source>
        <dbReference type="Proteomes" id="UP000075884"/>
    </source>
</evidence>
<name>A0A182N7S9_9DIPT</name>
<dbReference type="InterPro" id="IPR001251">
    <property type="entry name" value="CRAL-TRIO_dom"/>
</dbReference>
<dbReference type="SUPFAM" id="SSF52087">
    <property type="entry name" value="CRAL/TRIO domain"/>
    <property type="match status" value="1"/>
</dbReference>
<dbReference type="Proteomes" id="UP000075884">
    <property type="component" value="Unassembled WGS sequence"/>
</dbReference>
<proteinExistence type="predicted"/>
<organism evidence="2 3">
    <name type="scientific">Anopheles dirus</name>
    <dbReference type="NCBI Taxonomy" id="7168"/>
    <lineage>
        <taxon>Eukaryota</taxon>
        <taxon>Metazoa</taxon>
        <taxon>Ecdysozoa</taxon>
        <taxon>Arthropoda</taxon>
        <taxon>Hexapoda</taxon>
        <taxon>Insecta</taxon>
        <taxon>Pterygota</taxon>
        <taxon>Neoptera</taxon>
        <taxon>Endopterygota</taxon>
        <taxon>Diptera</taxon>
        <taxon>Nematocera</taxon>
        <taxon>Culicoidea</taxon>
        <taxon>Culicidae</taxon>
        <taxon>Anophelinae</taxon>
        <taxon>Anopheles</taxon>
    </lineage>
</organism>
<dbReference type="CDD" id="cd00170">
    <property type="entry name" value="SEC14"/>
    <property type="match status" value="1"/>
</dbReference>
<dbReference type="PANTHER" id="PTHR10174">
    <property type="entry name" value="ALPHA-TOCOPHEROL TRANSFER PROTEIN-RELATED"/>
    <property type="match status" value="1"/>
</dbReference>
<dbReference type="SMART" id="SM01100">
    <property type="entry name" value="CRAL_TRIO_N"/>
    <property type="match status" value="1"/>
</dbReference>
<evidence type="ECO:0000259" key="1">
    <source>
        <dbReference type="PROSITE" id="PS50191"/>
    </source>
</evidence>
<dbReference type="InterPro" id="IPR011074">
    <property type="entry name" value="CRAL/TRIO_N_dom"/>
</dbReference>
<dbReference type="AlphaFoldDB" id="A0A182N7S9"/>
<dbReference type="Gene3D" id="3.40.525.10">
    <property type="entry name" value="CRAL-TRIO lipid binding domain"/>
    <property type="match status" value="1"/>
</dbReference>
<reference evidence="3" key="1">
    <citation type="submission" date="2013-03" db="EMBL/GenBank/DDBJ databases">
        <title>The Genome Sequence of Anopheles dirus WRAIR2.</title>
        <authorList>
            <consortium name="The Broad Institute Genomics Platform"/>
            <person name="Neafsey D.E."/>
            <person name="Walton C."/>
            <person name="Walker B."/>
            <person name="Young S.K."/>
            <person name="Zeng Q."/>
            <person name="Gargeya S."/>
            <person name="Fitzgerald M."/>
            <person name="Haas B."/>
            <person name="Abouelleil A."/>
            <person name="Allen A.W."/>
            <person name="Alvarado L."/>
            <person name="Arachchi H.M."/>
            <person name="Berlin A.M."/>
            <person name="Chapman S.B."/>
            <person name="Gainer-Dewar J."/>
            <person name="Goldberg J."/>
            <person name="Griggs A."/>
            <person name="Gujja S."/>
            <person name="Hansen M."/>
            <person name="Howarth C."/>
            <person name="Imamovic A."/>
            <person name="Ireland A."/>
            <person name="Larimer J."/>
            <person name="McCowan C."/>
            <person name="Murphy C."/>
            <person name="Pearson M."/>
            <person name="Poon T.W."/>
            <person name="Priest M."/>
            <person name="Roberts A."/>
            <person name="Saif S."/>
            <person name="Shea T."/>
            <person name="Sisk P."/>
            <person name="Sykes S."/>
            <person name="Wortman J."/>
            <person name="Nusbaum C."/>
            <person name="Birren B."/>
        </authorList>
    </citation>
    <scope>NUCLEOTIDE SEQUENCE [LARGE SCALE GENOMIC DNA]</scope>
    <source>
        <strain evidence="3">WRAIR2</strain>
    </source>
</reference>
<sequence length="324" mass="37687">MASAQLAYGVDKCPETYDEYSFTLPELYRHVAKEELREDDDVREKAFSEMRQWIADNPHIRKCRTDAKFLLRFLRFCQFSVPMACEALERYLTLRALYPSWFTNLDCTEPVMQEILDNEPFMHLGQDAAGRAVFLVRFGQFQSEQSSLQDIRYIALVLESVLEWEELQVGGLQVLVDYSGCSMSHFEKFSIHELQVGMDMYSRSYPLRYAAIHAAKLPKFALPLLDTFLSFANPKMREKIQCYATVDDLGKHFETPLKPSTYGGSAEFSEMSRAFRKRLEEQRQIVLGLDRMEVDVDYYASMWNLEEIPEEVSVGVMLKQINMK</sequence>
<protein>
    <submittedName>
        <fullName evidence="2">CRAL-TRIO domain-containing protein</fullName>
    </submittedName>
</protein>
<evidence type="ECO:0000313" key="2">
    <source>
        <dbReference type="EnsemblMetazoa" id="ADIR003703-PA"/>
    </source>
</evidence>
<dbReference type="PROSITE" id="PS50191">
    <property type="entry name" value="CRAL_TRIO"/>
    <property type="match status" value="1"/>
</dbReference>
<dbReference type="GO" id="GO:0016020">
    <property type="term" value="C:membrane"/>
    <property type="evidence" value="ECO:0007669"/>
    <property type="project" value="TreeGrafter"/>
</dbReference>
<dbReference type="EnsemblMetazoa" id="ADIR003703-RA">
    <property type="protein sequence ID" value="ADIR003703-PA"/>
    <property type="gene ID" value="ADIR003703"/>
</dbReference>